<dbReference type="EMBL" id="JBHUDD010000040">
    <property type="protein sequence ID" value="MFD1508829.1"/>
    <property type="molecule type" value="Genomic_DNA"/>
</dbReference>
<feature type="domain" description="YdhG-like" evidence="1">
    <location>
        <begin position="24"/>
        <end position="127"/>
    </location>
</feature>
<dbReference type="RefSeq" id="WP_379913838.1">
    <property type="nucleotide sequence ID" value="NZ_JBHUDD010000040.1"/>
</dbReference>
<reference evidence="3" key="1">
    <citation type="journal article" date="2019" name="Int. J. Syst. Evol. Microbiol.">
        <title>The Global Catalogue of Microorganisms (GCM) 10K type strain sequencing project: providing services to taxonomists for standard genome sequencing and annotation.</title>
        <authorList>
            <consortium name="The Broad Institute Genomics Platform"/>
            <consortium name="The Broad Institute Genome Sequencing Center for Infectious Disease"/>
            <person name="Wu L."/>
            <person name="Ma J."/>
        </authorList>
    </citation>
    <scope>NUCLEOTIDE SEQUENCE [LARGE SCALE GENOMIC DNA]</scope>
    <source>
        <strain evidence="3">CGMCC 1.12477</strain>
    </source>
</reference>
<evidence type="ECO:0000313" key="2">
    <source>
        <dbReference type="EMBL" id="MFD1508829.1"/>
    </source>
</evidence>
<dbReference type="Pfam" id="PF08818">
    <property type="entry name" value="DUF1801"/>
    <property type="match status" value="1"/>
</dbReference>
<protein>
    <submittedName>
        <fullName evidence="2">DUF1801 domain-containing protein</fullName>
    </submittedName>
</protein>
<name>A0ABW4EEU1_9RHOB</name>
<dbReference type="Proteomes" id="UP001597186">
    <property type="component" value="Unassembled WGS sequence"/>
</dbReference>
<proteinExistence type="predicted"/>
<evidence type="ECO:0000259" key="1">
    <source>
        <dbReference type="Pfam" id="PF08818"/>
    </source>
</evidence>
<dbReference type="InterPro" id="IPR014922">
    <property type="entry name" value="YdhG-like"/>
</dbReference>
<organism evidence="2 3">
    <name type="scientific">Lacimonas salitolerans</name>
    <dbReference type="NCBI Taxonomy" id="1323750"/>
    <lineage>
        <taxon>Bacteria</taxon>
        <taxon>Pseudomonadati</taxon>
        <taxon>Pseudomonadota</taxon>
        <taxon>Alphaproteobacteria</taxon>
        <taxon>Rhodobacterales</taxon>
        <taxon>Paracoccaceae</taxon>
        <taxon>Lacimonas</taxon>
    </lineage>
</organism>
<dbReference type="SUPFAM" id="SSF159888">
    <property type="entry name" value="YdhG-like"/>
    <property type="match status" value="1"/>
</dbReference>
<comment type="caution">
    <text evidence="2">The sequence shown here is derived from an EMBL/GenBank/DDBJ whole genome shotgun (WGS) entry which is preliminary data.</text>
</comment>
<gene>
    <name evidence="2" type="ORF">ACFTOW_05380</name>
</gene>
<keyword evidence="3" id="KW-1185">Reference proteome</keyword>
<sequence length="138" mass="15198">MSDMAEISDPAVAAVYDCFPSEVRAPLLHLRGLILDVAAATPEVGPIVETLKWGQPAYRAHKTKTGTTLRLGQPKGGGFALFAHCQTSVIGDFRALFPDDFAYDGNRAVLFRDRADMDDDKLRLLILASLTYHLRHTK</sequence>
<accession>A0ABW4EEU1</accession>
<evidence type="ECO:0000313" key="3">
    <source>
        <dbReference type="Proteomes" id="UP001597186"/>
    </source>
</evidence>